<dbReference type="FunFam" id="3.90.70.10:FF:000116">
    <property type="entry name" value="Ubiquitin carboxyl-terminal hydrolase 20"/>
    <property type="match status" value="1"/>
</dbReference>
<evidence type="ECO:0000256" key="6">
    <source>
        <dbReference type="ARBA" id="ARBA00022807"/>
    </source>
</evidence>
<dbReference type="PANTHER" id="PTHR24006">
    <property type="entry name" value="UBIQUITIN CARBOXYL-TERMINAL HYDROLASE"/>
    <property type="match status" value="1"/>
</dbReference>
<evidence type="ECO:0000256" key="5">
    <source>
        <dbReference type="ARBA" id="ARBA00022801"/>
    </source>
</evidence>
<dbReference type="Gene3D" id="3.90.70.10">
    <property type="entry name" value="Cysteine proteinases"/>
    <property type="match status" value="1"/>
</dbReference>
<dbReference type="InterPro" id="IPR038765">
    <property type="entry name" value="Papain-like_cys_pep_sf"/>
</dbReference>
<evidence type="ECO:0000256" key="8">
    <source>
        <dbReference type="RuleBase" id="RU366025"/>
    </source>
</evidence>
<accession>A0A022QB55</accession>
<dbReference type="EC" id="3.4.19.12" evidence="8"/>
<dbReference type="PROSITE" id="PS00973">
    <property type="entry name" value="USP_2"/>
    <property type="match status" value="1"/>
</dbReference>
<keyword evidence="4 8" id="KW-0833">Ubl conjugation pathway</keyword>
<dbReference type="AlphaFoldDB" id="A0A022QB55"/>
<feature type="domain" description="USP" evidence="10">
    <location>
        <begin position="73"/>
        <end position="378"/>
    </location>
</feature>
<evidence type="ECO:0000259" key="10">
    <source>
        <dbReference type="PROSITE" id="PS50235"/>
    </source>
</evidence>
<comment type="catalytic activity">
    <reaction evidence="1 8">
        <text>Thiol-dependent hydrolysis of ester, thioester, amide, peptide and isopeptide bonds formed by the C-terminal Gly of ubiquitin (a 76-residue protein attached to proteins as an intracellular targeting signal).</text>
        <dbReference type="EC" id="3.4.19.12"/>
    </reaction>
</comment>
<dbReference type="PANTHER" id="PTHR24006:SF747">
    <property type="entry name" value="UBIQUITIN CARBOXYL-TERMINAL HYDROLASE 20"/>
    <property type="match status" value="1"/>
</dbReference>
<sequence>MGSPEISDEAALSMEVENENKTEEDNHSAANAFCSGVKSQPEFYDLDNSLSDGIVEEEDPVSQDNMPAAITGAGLDNLGNTCFLNSVLQCFMHSVPLLRSILLEPHSLNSYCDEQGFCTLCALRELVKSSLANRIVSPSYFTNNLSYFSSSFKKFQQEDAHEFLQCFLDKLESCHDSQRKEYTSSPTGNLVQQVFGGRLVSKLKCCNCDHCSDTYEPLIDTSLGIENADDLVTALQSFTKVEKIDDPEDKVTCENCKELVSVEKQLSFDKAPSVAVFHLKRFENDGCWVQKIDKHVAFPLELDLLPFTDSGKSNDADLKYVLYAVIVHIGSTPTSGHYYCFIRLSPNVWCKFDDSRVVLVHEDYVLSQEAYILFYAKEGTPWFSSFMETQLSCVHSTISKTSPRSVLDNVETPTVSPLLPNNKFSCDSNEVSHEITGSERKSIHTSVVKDIGRIQNKSESIATAENLHRKSATPVVHCPTPTTASSDVSFGQAQKKISPIVLKNVKKIQNVDVVAKYEKDIQRSPSPEIYREDPPCKFTNLIRF</sequence>
<dbReference type="InterPro" id="IPR050164">
    <property type="entry name" value="Peptidase_C19"/>
</dbReference>
<dbReference type="Pfam" id="PF00443">
    <property type="entry name" value="UCH"/>
    <property type="match status" value="1"/>
</dbReference>
<comment type="function">
    <text evidence="7 8">Recognizes and hydrolyzes the peptide bond at the C-terminal Gly of ubiquitin. Involved in the processing of poly-ubiquitin precursors as well as that of ubiquitinated proteins.</text>
</comment>
<dbReference type="GO" id="GO:0016579">
    <property type="term" value="P:protein deubiquitination"/>
    <property type="evidence" value="ECO:0007669"/>
    <property type="project" value="InterPro"/>
</dbReference>
<gene>
    <name evidence="11" type="ORF">MIMGU_mgv1a022891mg</name>
</gene>
<dbReference type="EMBL" id="KI632106">
    <property type="protein sequence ID" value="EYU24854.1"/>
    <property type="molecule type" value="Genomic_DNA"/>
</dbReference>
<protein>
    <recommendedName>
        <fullName evidence="8">Ubiquitin carboxyl-terminal hydrolase</fullName>
        <ecNumber evidence="8">3.4.19.12</ecNumber>
    </recommendedName>
</protein>
<keyword evidence="12" id="KW-1185">Reference proteome</keyword>
<dbReference type="GO" id="GO:0005634">
    <property type="term" value="C:nucleus"/>
    <property type="evidence" value="ECO:0000318"/>
    <property type="project" value="GO_Central"/>
</dbReference>
<dbReference type="eggNOG" id="KOG1865">
    <property type="taxonomic scope" value="Eukaryota"/>
</dbReference>
<feature type="compositionally biased region" description="Basic and acidic residues" evidence="9">
    <location>
        <begin position="18"/>
        <end position="27"/>
    </location>
</feature>
<keyword evidence="3 8" id="KW-0645">Protease</keyword>
<dbReference type="SUPFAM" id="SSF54001">
    <property type="entry name" value="Cysteine proteinases"/>
    <property type="match status" value="1"/>
</dbReference>
<dbReference type="GO" id="GO:0005829">
    <property type="term" value="C:cytosol"/>
    <property type="evidence" value="ECO:0000318"/>
    <property type="project" value="GO_Central"/>
</dbReference>
<comment type="similarity">
    <text evidence="2 8">Belongs to the peptidase C19 family.</text>
</comment>
<keyword evidence="5 8" id="KW-0378">Hydrolase</keyword>
<dbReference type="PROSITE" id="PS00972">
    <property type="entry name" value="USP_1"/>
    <property type="match status" value="1"/>
</dbReference>
<evidence type="ECO:0000313" key="11">
    <source>
        <dbReference type="EMBL" id="EYU24854.1"/>
    </source>
</evidence>
<evidence type="ECO:0000256" key="9">
    <source>
        <dbReference type="SAM" id="MobiDB-lite"/>
    </source>
</evidence>
<organism evidence="11 12">
    <name type="scientific">Erythranthe guttata</name>
    <name type="common">Yellow monkey flower</name>
    <name type="synonym">Mimulus guttatus</name>
    <dbReference type="NCBI Taxonomy" id="4155"/>
    <lineage>
        <taxon>Eukaryota</taxon>
        <taxon>Viridiplantae</taxon>
        <taxon>Streptophyta</taxon>
        <taxon>Embryophyta</taxon>
        <taxon>Tracheophyta</taxon>
        <taxon>Spermatophyta</taxon>
        <taxon>Magnoliopsida</taxon>
        <taxon>eudicotyledons</taxon>
        <taxon>Gunneridae</taxon>
        <taxon>Pentapetalae</taxon>
        <taxon>asterids</taxon>
        <taxon>lamiids</taxon>
        <taxon>Lamiales</taxon>
        <taxon>Phrymaceae</taxon>
        <taxon>Erythranthe</taxon>
    </lineage>
</organism>
<dbReference type="GO" id="GO:0006508">
    <property type="term" value="P:proteolysis"/>
    <property type="evidence" value="ECO:0007669"/>
    <property type="project" value="UniProtKB-KW"/>
</dbReference>
<evidence type="ECO:0000256" key="4">
    <source>
        <dbReference type="ARBA" id="ARBA00022786"/>
    </source>
</evidence>
<evidence type="ECO:0000256" key="2">
    <source>
        <dbReference type="ARBA" id="ARBA00009085"/>
    </source>
</evidence>
<proteinExistence type="inferred from homology"/>
<feature type="region of interest" description="Disordered" evidence="9">
    <location>
        <begin position="1"/>
        <end position="29"/>
    </location>
</feature>
<dbReference type="InterPro" id="IPR001394">
    <property type="entry name" value="Peptidase_C19_UCH"/>
</dbReference>
<dbReference type="InterPro" id="IPR018200">
    <property type="entry name" value="USP_CS"/>
</dbReference>
<dbReference type="GO" id="GO:0031647">
    <property type="term" value="P:regulation of protein stability"/>
    <property type="evidence" value="ECO:0000318"/>
    <property type="project" value="GO_Central"/>
</dbReference>
<dbReference type="GO" id="GO:0004843">
    <property type="term" value="F:cysteine-type deubiquitinase activity"/>
    <property type="evidence" value="ECO:0000318"/>
    <property type="project" value="GO_Central"/>
</dbReference>
<keyword evidence="6 8" id="KW-0788">Thiol protease</keyword>
<dbReference type="InterPro" id="IPR028889">
    <property type="entry name" value="USP"/>
</dbReference>
<evidence type="ECO:0000313" key="12">
    <source>
        <dbReference type="Proteomes" id="UP000030748"/>
    </source>
</evidence>
<evidence type="ECO:0000256" key="1">
    <source>
        <dbReference type="ARBA" id="ARBA00000707"/>
    </source>
</evidence>
<evidence type="ECO:0000256" key="3">
    <source>
        <dbReference type="ARBA" id="ARBA00022670"/>
    </source>
</evidence>
<name>A0A022QB55_ERYGU</name>
<reference evidence="11 12" key="1">
    <citation type="journal article" date="2013" name="Proc. Natl. Acad. Sci. U.S.A.">
        <title>Fine-scale variation in meiotic recombination in Mimulus inferred from population shotgun sequencing.</title>
        <authorList>
            <person name="Hellsten U."/>
            <person name="Wright K.M."/>
            <person name="Jenkins J."/>
            <person name="Shu S."/>
            <person name="Yuan Y."/>
            <person name="Wessler S.R."/>
            <person name="Schmutz J."/>
            <person name="Willis J.H."/>
            <person name="Rokhsar D.S."/>
        </authorList>
    </citation>
    <scope>NUCLEOTIDE SEQUENCE [LARGE SCALE GENOMIC DNA]</scope>
    <source>
        <strain evidence="12">cv. DUN x IM62</strain>
    </source>
</reference>
<dbReference type="Proteomes" id="UP000030748">
    <property type="component" value="Unassembled WGS sequence"/>
</dbReference>
<dbReference type="PROSITE" id="PS50235">
    <property type="entry name" value="USP_3"/>
    <property type="match status" value="1"/>
</dbReference>
<dbReference type="STRING" id="4155.A0A022QB55"/>
<evidence type="ECO:0000256" key="7">
    <source>
        <dbReference type="ARBA" id="ARBA00037450"/>
    </source>
</evidence>